<dbReference type="EMBL" id="CAMXCT010003001">
    <property type="protein sequence ID" value="CAI4001811.1"/>
    <property type="molecule type" value="Genomic_DNA"/>
</dbReference>
<dbReference type="OrthoDB" id="416242at2759"/>
<evidence type="ECO:0000313" key="2">
    <source>
        <dbReference type="EMBL" id="CAI4001811.1"/>
    </source>
</evidence>
<keyword evidence="4" id="KW-1185">Reference proteome</keyword>
<evidence type="ECO:0000256" key="1">
    <source>
        <dbReference type="SAM" id="MobiDB-lite"/>
    </source>
</evidence>
<protein>
    <submittedName>
        <fullName evidence="2">Uncharacterized protein</fullName>
    </submittedName>
</protein>
<accession>A0A9P1G6U8</accession>
<name>A0A9P1G6U8_9DINO</name>
<feature type="region of interest" description="Disordered" evidence="1">
    <location>
        <begin position="482"/>
        <end position="502"/>
    </location>
</feature>
<dbReference type="Gene3D" id="2.70.160.11">
    <property type="entry name" value="Hnrnp arginine n-methyltransferase1"/>
    <property type="match status" value="1"/>
</dbReference>
<dbReference type="Gene3D" id="3.40.50.150">
    <property type="entry name" value="Vaccinia Virus protein VP39"/>
    <property type="match status" value="1"/>
</dbReference>
<dbReference type="SUPFAM" id="SSF53335">
    <property type="entry name" value="S-adenosyl-L-methionine-dependent methyltransferases"/>
    <property type="match status" value="1"/>
</dbReference>
<comment type="caution">
    <text evidence="2">The sequence shown here is derived from an EMBL/GenBank/DDBJ whole genome shotgun (WGS) entry which is preliminary data.</text>
</comment>
<proteinExistence type="predicted"/>
<reference evidence="2" key="1">
    <citation type="submission" date="2022-10" db="EMBL/GenBank/DDBJ databases">
        <authorList>
            <person name="Chen Y."/>
            <person name="Dougan E. K."/>
            <person name="Chan C."/>
            <person name="Rhodes N."/>
            <person name="Thang M."/>
        </authorList>
    </citation>
    <scope>NUCLEOTIDE SEQUENCE</scope>
</reference>
<dbReference type="InterPro" id="IPR029063">
    <property type="entry name" value="SAM-dependent_MTases_sf"/>
</dbReference>
<sequence>MFGATRTEFYKRSERICVLEVDLNRMSPDDVPKNRTFRIQAQADGIIHAALFDWDIWAEQKEEVLSTAPGSRNFAGDVAWGWLLQLQELSDDDWHFHETPKQLRVQAGQWLEMAVEFIAHGVSMSVRLRPSNSNSVDGTVATFRSPSRILQPTRIAVKETNEFLLPVAGDIHRHDFYAAAIDHAVETLGMHSLTLLDCSSNAGLPGFYAASKGIRSVVMPRWNHVAEVLQQIVQEHGLNDTTEVVAGDPREMFDILLPQGKRVNIVVVDPPGTPMHGMSPFAILPAIRKELLQEDGLVVPSLACLEVALLESEELAHMFSIPKGRWGEVDLREWNREARRQGVLSRLVPYTKWLGSQSSLRFRWLSSPQCVYDMDLNAYARAPATKEETLDLELPVLDGLVHAIVARWAVFSGQNRLGAESSYLGRDLTWPQYVQAVGKPGMDPGLLEPLPVQRGLEKLQLVVRQGAAKVTGAAGPEFTLRLRAEPEPLSEAGHRTSSSAEL</sequence>
<dbReference type="Proteomes" id="UP001152797">
    <property type="component" value="Unassembled WGS sequence"/>
</dbReference>
<organism evidence="2">
    <name type="scientific">Cladocopium goreaui</name>
    <dbReference type="NCBI Taxonomy" id="2562237"/>
    <lineage>
        <taxon>Eukaryota</taxon>
        <taxon>Sar</taxon>
        <taxon>Alveolata</taxon>
        <taxon>Dinophyceae</taxon>
        <taxon>Suessiales</taxon>
        <taxon>Symbiodiniaceae</taxon>
        <taxon>Cladocopium</taxon>
    </lineage>
</organism>
<dbReference type="EMBL" id="CAMXCT020003001">
    <property type="protein sequence ID" value="CAL1155186.1"/>
    <property type="molecule type" value="Genomic_DNA"/>
</dbReference>
<dbReference type="EMBL" id="CAMXCT030003001">
    <property type="protein sequence ID" value="CAL4789123.1"/>
    <property type="molecule type" value="Genomic_DNA"/>
</dbReference>
<gene>
    <name evidence="2" type="ORF">C1SCF055_LOCUS27816</name>
</gene>
<reference evidence="3" key="2">
    <citation type="submission" date="2024-04" db="EMBL/GenBank/DDBJ databases">
        <authorList>
            <person name="Chen Y."/>
            <person name="Shah S."/>
            <person name="Dougan E. K."/>
            <person name="Thang M."/>
            <person name="Chan C."/>
        </authorList>
    </citation>
    <scope>NUCLEOTIDE SEQUENCE [LARGE SCALE GENOMIC DNA]</scope>
</reference>
<evidence type="ECO:0000313" key="3">
    <source>
        <dbReference type="EMBL" id="CAL1155186.1"/>
    </source>
</evidence>
<dbReference type="CDD" id="cd02440">
    <property type="entry name" value="AdoMet_MTases"/>
    <property type="match status" value="1"/>
</dbReference>
<dbReference type="AlphaFoldDB" id="A0A9P1G6U8"/>
<evidence type="ECO:0000313" key="4">
    <source>
        <dbReference type="Proteomes" id="UP001152797"/>
    </source>
</evidence>